<feature type="compositionally biased region" description="Basic and acidic residues" evidence="2">
    <location>
        <begin position="566"/>
        <end position="577"/>
    </location>
</feature>
<dbReference type="RefSeq" id="WP_015596277.1">
    <property type="nucleotide sequence ID" value="NC_021172.1"/>
</dbReference>
<organism evidence="4 5">
    <name type="scientific">Hyphomicrobium denitrificans 1NES1</name>
    <dbReference type="NCBI Taxonomy" id="670307"/>
    <lineage>
        <taxon>Bacteria</taxon>
        <taxon>Pseudomonadati</taxon>
        <taxon>Pseudomonadota</taxon>
        <taxon>Alphaproteobacteria</taxon>
        <taxon>Hyphomicrobiales</taxon>
        <taxon>Hyphomicrobiaceae</taxon>
        <taxon>Hyphomicrobium</taxon>
    </lineage>
</organism>
<feature type="region of interest" description="Disordered" evidence="2">
    <location>
        <begin position="566"/>
        <end position="620"/>
    </location>
</feature>
<feature type="region of interest" description="Disordered" evidence="2">
    <location>
        <begin position="689"/>
        <end position="714"/>
    </location>
</feature>
<keyword evidence="3" id="KW-0812">Transmembrane</keyword>
<evidence type="ECO:0000313" key="5">
    <source>
        <dbReference type="Proteomes" id="UP000005952"/>
    </source>
</evidence>
<feature type="region of interest" description="Disordered" evidence="2">
    <location>
        <begin position="168"/>
        <end position="197"/>
    </location>
</feature>
<dbReference type="HOGENOM" id="CLU_014515_0_0_5"/>
<keyword evidence="3" id="KW-1133">Transmembrane helix</keyword>
<sequence>MKSETPDHRRGTFSLRTAANDEDEASSKPPRDWKRMILICGLGALSWVATYVGMLELIEANMGDLPLAHRVIVGFSVAMLMTMIIWLLDQLFRPQPLTTRLFYASGYIFLSLISVGFGFGFYWKVLESRGEASRSAENAVSQVQNALHGASTRLEQLQATLTQLTQVSTDKAELERTKGTSCPNSRPGDGPRRKMREEDAQRFSFASEFVKGRVGAVNADMQALNGDLAKVVSSDASTFDAKTGTRNEFMRALGRKLDLTVTGFNAFRTDPQLRQIRTDLADRADRTTFGDGKNAVSCPDPQLQMALHGVVKAIDQLPELQKPEIAAVEGSEATIEAFRRLTATFYGLLSFKMPPSADDLRALQKKAIQSIENPPEVSARTLNADEGSGLSKRDYVPLAVALFVDLCLFLVSMGQRPGSRLDGLVPKMKAAERGPVIEILSRFNDIHRDKQIRENFELFRHVVFDMNGDYYVAVPLDAPPRVNPAEREDLRVEAQLLANLFASFEREKIFKRTLLPTTASIQKRLTRQGSKFADSESFRVYKFANGAWSDIILGAVMGAAKRAEARRAEDVESDEPHTTPPSLDPGALKPANAPEEPSLAFAPRSRSGPTAPRATVDPEHERRFGPYATVYHPQSGPPYFSARHAARVRRPSQSPLREADVTVKAANSNTAATAPPPAEMHPATVVTIPRPEPRHRPEENEQTNAARGEPLASVTLRRETATFTVPVSEAIIPSSLKDALAQSSGHRMEAPEDLRDLGAIASATEDAHFWEQDQPPADQDPLSASDRDLFRRIAPPAAE</sequence>
<dbReference type="OrthoDB" id="7927296at2"/>
<evidence type="ECO:0000256" key="3">
    <source>
        <dbReference type="SAM" id="Phobius"/>
    </source>
</evidence>
<evidence type="ECO:0000313" key="4">
    <source>
        <dbReference type="EMBL" id="AGK56239.1"/>
    </source>
</evidence>
<dbReference type="EMBL" id="CP005587">
    <property type="protein sequence ID" value="AGK56239.1"/>
    <property type="molecule type" value="Genomic_DNA"/>
</dbReference>
<feature type="region of interest" description="Disordered" evidence="2">
    <location>
        <begin position="737"/>
        <end position="799"/>
    </location>
</feature>
<gene>
    <name evidence="4" type="ORF">HYPDE_22763</name>
</gene>
<feature type="transmembrane region" description="Helical" evidence="3">
    <location>
        <begin position="67"/>
        <end position="89"/>
    </location>
</feature>
<feature type="transmembrane region" description="Helical" evidence="3">
    <location>
        <begin position="36"/>
        <end position="55"/>
    </location>
</feature>
<dbReference type="eggNOG" id="ENOG5032T4E">
    <property type="taxonomic scope" value="Bacteria"/>
</dbReference>
<protein>
    <submittedName>
        <fullName evidence="4">Uncharacterized protein</fullName>
    </submittedName>
</protein>
<dbReference type="AlphaFoldDB" id="N0AYM0"/>
<name>N0AYM0_9HYPH</name>
<proteinExistence type="predicted"/>
<feature type="compositionally biased region" description="Basic and acidic residues" evidence="2">
    <location>
        <begin position="746"/>
        <end position="756"/>
    </location>
</feature>
<feature type="coiled-coil region" evidence="1">
    <location>
        <begin position="140"/>
        <end position="167"/>
    </location>
</feature>
<dbReference type="STRING" id="670307.HYPDE_22763"/>
<feature type="region of interest" description="Disordered" evidence="2">
    <location>
        <begin position="1"/>
        <end position="29"/>
    </location>
</feature>
<accession>N0AYM0</accession>
<keyword evidence="3" id="KW-0472">Membrane</keyword>
<dbReference type="KEGG" id="hdt:HYPDE_22763"/>
<evidence type="ECO:0000256" key="2">
    <source>
        <dbReference type="SAM" id="MobiDB-lite"/>
    </source>
</evidence>
<keyword evidence="5" id="KW-1185">Reference proteome</keyword>
<feature type="transmembrane region" description="Helical" evidence="3">
    <location>
        <begin position="101"/>
        <end position="123"/>
    </location>
</feature>
<reference evidence="4 5" key="1">
    <citation type="journal article" date="2013" name="Genome Announc.">
        <title>Genome sequences for three denitrifying bacterial strains isolated from a uranium- and nitrate-contaminated subsurface environment.</title>
        <authorList>
            <person name="Venkatramanan R."/>
            <person name="Prakash O."/>
            <person name="Woyke T."/>
            <person name="Chain P."/>
            <person name="Goodwin L.A."/>
            <person name="Watson D."/>
            <person name="Brooks S."/>
            <person name="Kostka J.E."/>
            <person name="Green S.J."/>
        </authorList>
    </citation>
    <scope>NUCLEOTIDE SEQUENCE [LARGE SCALE GENOMIC DNA]</scope>
    <source>
        <strain evidence="4 5">1NES1</strain>
    </source>
</reference>
<dbReference type="Proteomes" id="UP000005952">
    <property type="component" value="Chromosome"/>
</dbReference>
<feature type="compositionally biased region" description="Basic and acidic residues" evidence="2">
    <location>
        <begin position="1"/>
        <end position="10"/>
    </location>
</feature>
<evidence type="ECO:0000256" key="1">
    <source>
        <dbReference type="SAM" id="Coils"/>
    </source>
</evidence>
<keyword evidence="1" id="KW-0175">Coiled coil</keyword>